<name>A0ABR0Q5S1_GOSAR</name>
<keyword evidence="3" id="KW-0012">Acyltransferase</keyword>
<sequence length="365" mass="41063">MMKFDAQILSEEIIRPSSPEIHQKEPFKLCVFDQLTPTTYVPVIVFYARTDNNTTNILTQLKKSLSEALNILYPSGRIFSNMFLHDFDAGVPFSSVRIGCRLSEFLRHHQIETLNNLLPCPPFCKESNHQGPLLVCQVTMFACGGIALGICASHKITDAKTGFILGFVWSTICQGYHPEIRFPALSKASLIFPPKNPMPKNYIIMMENLWFTEGNFITRTFVFNEEAIAVLKDMAKGEVETTPTRTEAVSAVNMRPKGKLTTLDGSVGNVFWWASALSNAAETGTELSTLVELMSQSIAVFDDEYMRSVQGEQGFEAIAEHLNQLELLFSFEKPDIFAFTNWINTDFHKLDFEWGQPSSFALLAK</sequence>
<evidence type="ECO:0000256" key="3">
    <source>
        <dbReference type="ARBA" id="ARBA00023315"/>
    </source>
</evidence>
<dbReference type="InterPro" id="IPR023213">
    <property type="entry name" value="CAT-like_dom_sf"/>
</dbReference>
<keyword evidence="2" id="KW-0808">Transferase</keyword>
<dbReference type="Proteomes" id="UP001358586">
    <property type="component" value="Chromosome 4"/>
</dbReference>
<proteinExistence type="inferred from homology"/>
<evidence type="ECO:0008006" key="6">
    <source>
        <dbReference type="Google" id="ProtNLM"/>
    </source>
</evidence>
<comment type="similarity">
    <text evidence="1">Belongs to the plant acyltransferase family.</text>
</comment>
<dbReference type="Gene3D" id="3.30.559.10">
    <property type="entry name" value="Chloramphenicol acetyltransferase-like domain"/>
    <property type="match status" value="2"/>
</dbReference>
<evidence type="ECO:0000313" key="4">
    <source>
        <dbReference type="EMBL" id="KAK5834684.1"/>
    </source>
</evidence>
<comment type="caution">
    <text evidence="4">The sequence shown here is derived from an EMBL/GenBank/DDBJ whole genome shotgun (WGS) entry which is preliminary data.</text>
</comment>
<evidence type="ECO:0000256" key="1">
    <source>
        <dbReference type="ARBA" id="ARBA00009861"/>
    </source>
</evidence>
<accession>A0ABR0Q5S1</accession>
<gene>
    <name evidence="4" type="ORF">PVK06_010360</name>
</gene>
<dbReference type="EMBL" id="JARKNE010000004">
    <property type="protein sequence ID" value="KAK5834684.1"/>
    <property type="molecule type" value="Genomic_DNA"/>
</dbReference>
<protein>
    <recommendedName>
        <fullName evidence="6">Vinorine synthase-like</fullName>
    </recommendedName>
</protein>
<dbReference type="PANTHER" id="PTHR31623:SF20">
    <property type="entry name" value="VINORINE SYNTHASE-LIKE"/>
    <property type="match status" value="1"/>
</dbReference>
<dbReference type="Pfam" id="PF02458">
    <property type="entry name" value="Transferase"/>
    <property type="match status" value="1"/>
</dbReference>
<organism evidence="4 5">
    <name type="scientific">Gossypium arboreum</name>
    <name type="common">Tree cotton</name>
    <name type="synonym">Gossypium nanking</name>
    <dbReference type="NCBI Taxonomy" id="29729"/>
    <lineage>
        <taxon>Eukaryota</taxon>
        <taxon>Viridiplantae</taxon>
        <taxon>Streptophyta</taxon>
        <taxon>Embryophyta</taxon>
        <taxon>Tracheophyta</taxon>
        <taxon>Spermatophyta</taxon>
        <taxon>Magnoliopsida</taxon>
        <taxon>eudicotyledons</taxon>
        <taxon>Gunneridae</taxon>
        <taxon>Pentapetalae</taxon>
        <taxon>rosids</taxon>
        <taxon>malvids</taxon>
        <taxon>Malvales</taxon>
        <taxon>Malvaceae</taxon>
        <taxon>Malvoideae</taxon>
        <taxon>Gossypium</taxon>
    </lineage>
</organism>
<dbReference type="PANTHER" id="PTHR31623">
    <property type="entry name" value="F21J9.9"/>
    <property type="match status" value="1"/>
</dbReference>
<keyword evidence="5" id="KW-1185">Reference proteome</keyword>
<evidence type="ECO:0000256" key="2">
    <source>
        <dbReference type="ARBA" id="ARBA00022679"/>
    </source>
</evidence>
<evidence type="ECO:0000313" key="5">
    <source>
        <dbReference type="Proteomes" id="UP001358586"/>
    </source>
</evidence>
<reference evidence="4 5" key="1">
    <citation type="submission" date="2023-03" db="EMBL/GenBank/DDBJ databases">
        <title>WGS of Gossypium arboreum.</title>
        <authorList>
            <person name="Yu D."/>
        </authorList>
    </citation>
    <scope>NUCLEOTIDE SEQUENCE [LARGE SCALE GENOMIC DNA]</scope>
    <source>
        <tissue evidence="4">Leaf</tissue>
    </source>
</reference>